<dbReference type="RefSeq" id="WP_126381623.1">
    <property type="nucleotide sequence ID" value="NZ_AP017379.1"/>
</dbReference>
<accession>A0A2Z6B3S1</accession>
<keyword evidence="1" id="KW-0732">Signal</keyword>
<dbReference type="KEGG" id="dfl:DFE_A0030"/>
<dbReference type="AlphaFoldDB" id="A0A2Z6B3S1"/>
<dbReference type="Proteomes" id="UP000269883">
    <property type="component" value="Plasmid pDFE"/>
</dbReference>
<keyword evidence="2" id="KW-0614">Plasmid</keyword>
<proteinExistence type="predicted"/>
<evidence type="ECO:0000313" key="2">
    <source>
        <dbReference type="EMBL" id="BBD10131.1"/>
    </source>
</evidence>
<gene>
    <name evidence="2" type="ORF">DFE_A0030</name>
</gene>
<dbReference type="GO" id="GO:0016787">
    <property type="term" value="F:hydrolase activity"/>
    <property type="evidence" value="ECO:0007669"/>
    <property type="project" value="UniProtKB-KW"/>
</dbReference>
<keyword evidence="3" id="KW-1185">Reference proteome</keyword>
<protein>
    <submittedName>
        <fullName evidence="2">Isochorismatase hydrolase</fullName>
    </submittedName>
</protein>
<feature type="chain" id="PRO_5016232828" evidence="1">
    <location>
        <begin position="27"/>
        <end position="88"/>
    </location>
</feature>
<evidence type="ECO:0000256" key="1">
    <source>
        <dbReference type="SAM" id="SignalP"/>
    </source>
</evidence>
<reference evidence="2 3" key="1">
    <citation type="journal article" date="2018" name="Sci. Adv.">
        <title>Multi-heme cytochromes provide a pathway for survival in energy-limited environments.</title>
        <authorList>
            <person name="Deng X."/>
            <person name="Dohmae N."/>
            <person name="Nealson K.H."/>
            <person name="Hashimoto K."/>
            <person name="Okamoto A."/>
        </authorList>
    </citation>
    <scope>NUCLEOTIDE SEQUENCE [LARGE SCALE GENOMIC DNA]</scope>
    <source>
        <strain evidence="2 3">IS5</strain>
        <plasmid evidence="3">pdfe dna</plasmid>
    </source>
</reference>
<organism evidence="2 3">
    <name type="scientific">Desulfovibrio ferrophilus</name>
    <dbReference type="NCBI Taxonomy" id="241368"/>
    <lineage>
        <taxon>Bacteria</taxon>
        <taxon>Pseudomonadati</taxon>
        <taxon>Thermodesulfobacteriota</taxon>
        <taxon>Desulfovibrionia</taxon>
        <taxon>Desulfovibrionales</taxon>
        <taxon>Desulfovibrionaceae</taxon>
        <taxon>Desulfovibrio</taxon>
    </lineage>
</organism>
<keyword evidence="2" id="KW-0378">Hydrolase</keyword>
<geneLocation type="plasmid" evidence="3">
    <name>pdfe dna</name>
</geneLocation>
<name>A0A2Z6B3S1_9BACT</name>
<sequence>MFRNLTFLFFLVLVALAVIFTASAQAQESGYPTIGRECIDGQMHVVKRLSADGRITHAEPEFNIVFDPETKKIKQVPVLCPTVPGQKN</sequence>
<evidence type="ECO:0000313" key="3">
    <source>
        <dbReference type="Proteomes" id="UP000269883"/>
    </source>
</evidence>
<dbReference type="EMBL" id="AP017379">
    <property type="protein sequence ID" value="BBD10131.1"/>
    <property type="molecule type" value="Genomic_DNA"/>
</dbReference>
<feature type="signal peptide" evidence="1">
    <location>
        <begin position="1"/>
        <end position="26"/>
    </location>
</feature>